<dbReference type="AlphaFoldDB" id="A0A317F2F9"/>
<dbReference type="Gene3D" id="3.10.450.50">
    <property type="match status" value="1"/>
</dbReference>
<dbReference type="Pfam" id="PF14022">
    <property type="entry name" value="DUF4238"/>
    <property type="match status" value="1"/>
</dbReference>
<sequence length="827" mass="95180">MAEKKDFVLKDSEDAKTLTRNNHYVPQWYQKGFLGQATKLQYLNLSPDTITLEDGRSFTHNALKIWEPVRCFFEYDLYTTMFGPFISDLIERKLFGDIDATGSAAVKAFIDGDFAAHHDHFLNFFKYIDAQKTRTPKGLTWLKERYDDLDQVALMRELQAIQQMNVTMWLEGTREIVSAKDSPVKFIISDHPVTVYNYACPPSAAECAYPNDPSTALKASQTVFPLDRDHCLILTNYEFANDPEIKDPKAKRTNARNFGQTMTRTNALLRDRHLSEKQVLEINYLIKQRAARYIAAEKKEWLYPESQLTIDWSDLKKTLLPPKNKVYEFGGEMFWGTRDGKTYSQDAFGRTAGDTSYLNKPLPKGKIKANQPCPCGQGRKYNNCCQSQPISKRPAWNVYSIRERNLLLVEQIMQILGFNSGKDWEDFRRAITEDQVRDIYQAVADLWPVDTDILGLLPKSDGKIRAVYSGMIDYRTIPQFLISSTLYFDEVIIAHPFTNPNGMNPEYSPIENPGEFKEQIIKLVALVFSLRPFIATGKINMIPDPGNFNQHLRFQSIDSAKNRVAGLNINEEEWESLSELRKEDQERMLYNLPREQKRIQLKNSFPTANDGFIDRMIEYMNKKRLADPMCILQDDLYVDGGQMNISTMGPTFEISMFLAQITGGFLLTDSPTRWQEFLNGKSHSQTKVSGDFEQLTTAIENIGMPFNYLPDVVIELWRGGKFEEVRKIWQRIYETVSNASKALDSQLERELEDELMKANEQARKDISALPITDPELNPKKYAFEAKFTVVIPKDGFSDRNVLRFLLTSGLDDYAKRIPMAIFMERMS</sequence>
<evidence type="ECO:0008006" key="3">
    <source>
        <dbReference type="Google" id="ProtNLM"/>
    </source>
</evidence>
<evidence type="ECO:0000313" key="2">
    <source>
        <dbReference type="Proteomes" id="UP000245391"/>
    </source>
</evidence>
<dbReference type="EMBL" id="QGNY01000001">
    <property type="protein sequence ID" value="PWS33354.1"/>
    <property type="molecule type" value="Genomic_DNA"/>
</dbReference>
<dbReference type="Proteomes" id="UP000245391">
    <property type="component" value="Unassembled WGS sequence"/>
</dbReference>
<accession>A0A317F2F9</accession>
<proteinExistence type="predicted"/>
<keyword evidence="2" id="KW-1185">Reference proteome</keyword>
<evidence type="ECO:0000313" key="1">
    <source>
        <dbReference type="EMBL" id="PWS33354.1"/>
    </source>
</evidence>
<name>A0A317F2F9_9SPHI</name>
<dbReference type="OrthoDB" id="9786424at2"/>
<organism evidence="1 2">
    <name type="scientific">Pedobacter paludis</name>
    <dbReference type="NCBI Taxonomy" id="2203212"/>
    <lineage>
        <taxon>Bacteria</taxon>
        <taxon>Pseudomonadati</taxon>
        <taxon>Bacteroidota</taxon>
        <taxon>Sphingobacteriia</taxon>
        <taxon>Sphingobacteriales</taxon>
        <taxon>Sphingobacteriaceae</taxon>
        <taxon>Pedobacter</taxon>
    </lineage>
</organism>
<dbReference type="InterPro" id="IPR025332">
    <property type="entry name" value="DUF4238"/>
</dbReference>
<gene>
    <name evidence="1" type="ORF">DF947_01635</name>
</gene>
<reference evidence="2" key="1">
    <citation type="submission" date="2018-05" db="EMBL/GenBank/DDBJ databases">
        <title>Pedobacter paludis sp. nov., isolated from wetland soil.</title>
        <authorList>
            <person name="Zhang Y."/>
        </authorList>
    </citation>
    <scope>NUCLEOTIDE SEQUENCE [LARGE SCALE GENOMIC DNA]</scope>
    <source>
        <strain evidence="2">R-8</strain>
    </source>
</reference>
<comment type="caution">
    <text evidence="1">The sequence shown here is derived from an EMBL/GenBank/DDBJ whole genome shotgun (WGS) entry which is preliminary data.</text>
</comment>
<protein>
    <recommendedName>
        <fullName evidence="3">DUF4238 domain-containing protein</fullName>
    </recommendedName>
</protein>
<dbReference type="RefSeq" id="WP_109927941.1">
    <property type="nucleotide sequence ID" value="NZ_QGNY01000001.1"/>
</dbReference>